<evidence type="ECO:0000313" key="2">
    <source>
        <dbReference type="EMBL" id="TWU29757.1"/>
    </source>
</evidence>
<reference evidence="2 3" key="1">
    <citation type="submission" date="2019-02" db="EMBL/GenBank/DDBJ databases">
        <title>Deep-cultivation of Planctomycetes and their phenomic and genomic characterization uncovers novel biology.</title>
        <authorList>
            <person name="Wiegand S."/>
            <person name="Jogler M."/>
            <person name="Boedeker C."/>
            <person name="Pinto D."/>
            <person name="Vollmers J."/>
            <person name="Rivas-Marin E."/>
            <person name="Kohn T."/>
            <person name="Peeters S.H."/>
            <person name="Heuer A."/>
            <person name="Rast P."/>
            <person name="Oberbeckmann S."/>
            <person name="Bunk B."/>
            <person name="Jeske O."/>
            <person name="Meyerdierks A."/>
            <person name="Storesund J.E."/>
            <person name="Kallscheuer N."/>
            <person name="Luecker S."/>
            <person name="Lage O.M."/>
            <person name="Pohl T."/>
            <person name="Merkel B.J."/>
            <person name="Hornburger P."/>
            <person name="Mueller R.-W."/>
            <person name="Bruemmer F."/>
            <person name="Labrenz M."/>
            <person name="Spormann A.M."/>
            <person name="Op Den Camp H."/>
            <person name="Overmann J."/>
            <person name="Amann R."/>
            <person name="Jetten M.S.M."/>
            <person name="Mascher T."/>
            <person name="Medema M.H."/>
            <person name="Devos D.P."/>
            <person name="Kaster A.-K."/>
            <person name="Ovreas L."/>
            <person name="Rohde M."/>
            <person name="Galperin M.Y."/>
            <person name="Jogler C."/>
        </authorList>
    </citation>
    <scope>NUCLEOTIDE SEQUENCE [LARGE SCALE GENOMIC DNA]</scope>
    <source>
        <strain evidence="2 3">Pla144</strain>
    </source>
</reference>
<feature type="compositionally biased region" description="Basic and acidic residues" evidence="1">
    <location>
        <begin position="50"/>
        <end position="61"/>
    </location>
</feature>
<proteinExistence type="predicted"/>
<keyword evidence="3" id="KW-1185">Reference proteome</keyword>
<protein>
    <submittedName>
        <fullName evidence="2">Uncharacterized protein</fullName>
    </submittedName>
</protein>
<gene>
    <name evidence="2" type="ORF">Pla144_05360</name>
</gene>
<organism evidence="2 3">
    <name type="scientific">Bythopirellula polymerisocia</name>
    <dbReference type="NCBI Taxonomy" id="2528003"/>
    <lineage>
        <taxon>Bacteria</taxon>
        <taxon>Pseudomonadati</taxon>
        <taxon>Planctomycetota</taxon>
        <taxon>Planctomycetia</taxon>
        <taxon>Pirellulales</taxon>
        <taxon>Lacipirellulaceae</taxon>
        <taxon>Bythopirellula</taxon>
    </lineage>
</organism>
<dbReference type="PROSITE" id="PS51257">
    <property type="entry name" value="PROKAR_LIPOPROTEIN"/>
    <property type="match status" value="1"/>
</dbReference>
<accession>A0A5C6D273</accession>
<evidence type="ECO:0000313" key="3">
    <source>
        <dbReference type="Proteomes" id="UP000318437"/>
    </source>
</evidence>
<name>A0A5C6D273_9BACT</name>
<evidence type="ECO:0000256" key="1">
    <source>
        <dbReference type="SAM" id="MobiDB-lite"/>
    </source>
</evidence>
<dbReference type="EMBL" id="SJPS01000001">
    <property type="protein sequence ID" value="TWU29757.1"/>
    <property type="molecule type" value="Genomic_DNA"/>
</dbReference>
<dbReference type="Proteomes" id="UP000318437">
    <property type="component" value="Unassembled WGS sequence"/>
</dbReference>
<comment type="caution">
    <text evidence="2">The sequence shown here is derived from an EMBL/GenBank/DDBJ whole genome shotgun (WGS) entry which is preliminary data.</text>
</comment>
<sequence length="61" mass="6736">MLFKFQKISVAILLFVVTGCESENAVEIPKNPAPPPSAQPRLLEGASETTPRDRQPTQKEE</sequence>
<feature type="region of interest" description="Disordered" evidence="1">
    <location>
        <begin position="24"/>
        <end position="61"/>
    </location>
</feature>
<dbReference type="AlphaFoldDB" id="A0A5C6D273"/>